<protein>
    <submittedName>
        <fullName evidence="5">Site-specific recombinase XerD</fullName>
    </submittedName>
</protein>
<evidence type="ECO:0000313" key="6">
    <source>
        <dbReference type="Proteomes" id="UP000199656"/>
    </source>
</evidence>
<dbReference type="PROSITE" id="PS51898">
    <property type="entry name" value="TYR_RECOMBINASE"/>
    <property type="match status" value="1"/>
</dbReference>
<dbReference type="GO" id="GO:0006310">
    <property type="term" value="P:DNA recombination"/>
    <property type="evidence" value="ECO:0007669"/>
    <property type="project" value="UniProtKB-KW"/>
</dbReference>
<evidence type="ECO:0000256" key="2">
    <source>
        <dbReference type="ARBA" id="ARBA00023125"/>
    </source>
</evidence>
<evidence type="ECO:0000256" key="1">
    <source>
        <dbReference type="ARBA" id="ARBA00008857"/>
    </source>
</evidence>
<dbReference type="Gene3D" id="1.10.150.130">
    <property type="match status" value="1"/>
</dbReference>
<dbReference type="PANTHER" id="PTHR30349:SF64">
    <property type="entry name" value="PROPHAGE INTEGRASE INTD-RELATED"/>
    <property type="match status" value="1"/>
</dbReference>
<dbReference type="GO" id="GO:0003677">
    <property type="term" value="F:DNA binding"/>
    <property type="evidence" value="ECO:0007669"/>
    <property type="project" value="UniProtKB-KW"/>
</dbReference>
<dbReference type="InterPro" id="IPR013762">
    <property type="entry name" value="Integrase-like_cat_sf"/>
</dbReference>
<evidence type="ECO:0000313" key="5">
    <source>
        <dbReference type="EMBL" id="SEB11498.1"/>
    </source>
</evidence>
<dbReference type="Pfam" id="PF13102">
    <property type="entry name" value="Phage_int_SAM_5"/>
    <property type="match status" value="1"/>
</dbReference>
<proteinExistence type="inferred from homology"/>
<dbReference type="InterPro" id="IPR002104">
    <property type="entry name" value="Integrase_catalytic"/>
</dbReference>
<dbReference type="InterPro" id="IPR025269">
    <property type="entry name" value="SAM-like_dom"/>
</dbReference>
<gene>
    <name evidence="5" type="ORF">SAMN05660909_05590</name>
</gene>
<dbReference type="SUPFAM" id="SSF56349">
    <property type="entry name" value="DNA breaking-rejoining enzymes"/>
    <property type="match status" value="1"/>
</dbReference>
<name>A0A1H4GRN7_9BACT</name>
<dbReference type="Pfam" id="PF00589">
    <property type="entry name" value="Phage_integrase"/>
    <property type="match status" value="1"/>
</dbReference>
<dbReference type="Pfam" id="PF17293">
    <property type="entry name" value="Arm-DNA-bind_5"/>
    <property type="match status" value="1"/>
</dbReference>
<sequence length="420" mass="48115">MKVSQELSILFHLRYDNNNSDGKATICVRLTVTGFPRDGFSLGYKVEPSKFNKEAGIIIGKSAEAIEINRYLQHVKSELIRHYNQLKALDPVVTATMIKNSYNGINREKRTLLELVDFHNEKFQQKVDKEKRKASTMKKWRSTKDKLSTFIASVFKAKDIPLGKIDYAFAEDFFDYLTLTDGLRDNSAMKYIKNTKQLMKLAVRRKWINANPIEDFVCSYINPERDILSVDELRTIYSKEFSIPRLEEARDAYLFMALTGFAYKDVLLLTRDHLVKFFDGEDWIVKNREKTWCRENVPLLPVAKEILKKYENHPYCVANNVLLPIKSNQRFNGYLKEIADICGIDKNLTTHTARHTFATTVTLANGVPLETVSAMLGHKSIRTTQIYAKIVASKVSQDMKSLKASFDLSIPNSLLLSAVA</sequence>
<dbReference type="AlphaFoldDB" id="A0A1H4GRN7"/>
<dbReference type="EMBL" id="FNRL01000050">
    <property type="protein sequence ID" value="SEB11498.1"/>
    <property type="molecule type" value="Genomic_DNA"/>
</dbReference>
<dbReference type="Gene3D" id="1.10.443.10">
    <property type="entry name" value="Intergrase catalytic core"/>
    <property type="match status" value="1"/>
</dbReference>
<keyword evidence="3" id="KW-0233">DNA recombination</keyword>
<dbReference type="PANTHER" id="PTHR30349">
    <property type="entry name" value="PHAGE INTEGRASE-RELATED"/>
    <property type="match status" value="1"/>
</dbReference>
<dbReference type="OrthoDB" id="892893at2"/>
<organism evidence="5 6">
    <name type="scientific">Chitinophaga terrae</name>
    <name type="common">ex Kim and Jung 2007</name>
    <dbReference type="NCBI Taxonomy" id="408074"/>
    <lineage>
        <taxon>Bacteria</taxon>
        <taxon>Pseudomonadati</taxon>
        <taxon>Bacteroidota</taxon>
        <taxon>Chitinophagia</taxon>
        <taxon>Chitinophagales</taxon>
        <taxon>Chitinophagaceae</taxon>
        <taxon>Chitinophaga</taxon>
    </lineage>
</organism>
<keyword evidence="2" id="KW-0238">DNA-binding</keyword>
<feature type="domain" description="Tyr recombinase" evidence="4">
    <location>
        <begin position="223"/>
        <end position="407"/>
    </location>
</feature>
<dbReference type="InterPro" id="IPR050090">
    <property type="entry name" value="Tyrosine_recombinase_XerCD"/>
</dbReference>
<dbReference type="InterPro" id="IPR010998">
    <property type="entry name" value="Integrase_recombinase_N"/>
</dbReference>
<dbReference type="CDD" id="cd01185">
    <property type="entry name" value="INTN1_C_like"/>
    <property type="match status" value="1"/>
</dbReference>
<dbReference type="STRING" id="408074.SAMN05660909_05590"/>
<dbReference type="InterPro" id="IPR011010">
    <property type="entry name" value="DNA_brk_join_enz"/>
</dbReference>
<dbReference type="Proteomes" id="UP000199656">
    <property type="component" value="Unassembled WGS sequence"/>
</dbReference>
<accession>A0A1H4GRN7</accession>
<reference evidence="6" key="1">
    <citation type="submission" date="2016-10" db="EMBL/GenBank/DDBJ databases">
        <authorList>
            <person name="Varghese N."/>
            <person name="Submissions S."/>
        </authorList>
    </citation>
    <scope>NUCLEOTIDE SEQUENCE [LARGE SCALE GENOMIC DNA]</scope>
    <source>
        <strain evidence="6">DSM 23920</strain>
    </source>
</reference>
<dbReference type="GO" id="GO:0015074">
    <property type="term" value="P:DNA integration"/>
    <property type="evidence" value="ECO:0007669"/>
    <property type="project" value="InterPro"/>
</dbReference>
<dbReference type="RefSeq" id="WP_089766244.1">
    <property type="nucleotide sequence ID" value="NZ_BKAT01000073.1"/>
</dbReference>
<dbReference type="InterPro" id="IPR035386">
    <property type="entry name" value="Arm-DNA-bind_5"/>
</dbReference>
<evidence type="ECO:0000259" key="4">
    <source>
        <dbReference type="PROSITE" id="PS51898"/>
    </source>
</evidence>
<comment type="similarity">
    <text evidence="1">Belongs to the 'phage' integrase family.</text>
</comment>
<evidence type="ECO:0000256" key="3">
    <source>
        <dbReference type="ARBA" id="ARBA00023172"/>
    </source>
</evidence>
<keyword evidence="6" id="KW-1185">Reference proteome</keyword>